<dbReference type="InterPro" id="IPR002933">
    <property type="entry name" value="Peptidase_M20"/>
</dbReference>
<dbReference type="Pfam" id="PF01546">
    <property type="entry name" value="Peptidase_M20"/>
    <property type="match status" value="1"/>
</dbReference>
<gene>
    <name evidence="1" type="ORF">NZD89_16750</name>
</gene>
<protein>
    <submittedName>
        <fullName evidence="1">M20/M25/M40 family metallo-hydrolase</fullName>
    </submittedName>
</protein>
<evidence type="ECO:0000313" key="2">
    <source>
        <dbReference type="Proteomes" id="UP001164761"/>
    </source>
</evidence>
<evidence type="ECO:0000313" key="1">
    <source>
        <dbReference type="EMBL" id="WAH40038.1"/>
    </source>
</evidence>
<dbReference type="EMBL" id="CP104067">
    <property type="protein sequence ID" value="WAH40038.1"/>
    <property type="molecule type" value="Genomic_DNA"/>
</dbReference>
<name>A0ABY6ZBX9_9BACL</name>
<sequence length="175" mass="18670">MNAIQSFHIDPMVPYSVKMTRLHAGGESTNIIPGNASFVLDLRAQTNSAINLLADKVEQRILAIGNLYGTEIGCVRVGQTMAAEVSPEARDIVAVSIVNILGEDALAPDIVTAGGEDFHYYTAVRPSLKATMLGLGCGVSPGLHHPKMTFDRSTLFDGMRILVSAVMKACELIGK</sequence>
<organism evidence="1 2">
    <name type="scientific">Alicyclobacillus fastidiosus</name>
    <dbReference type="NCBI Taxonomy" id="392011"/>
    <lineage>
        <taxon>Bacteria</taxon>
        <taxon>Bacillati</taxon>
        <taxon>Bacillota</taxon>
        <taxon>Bacilli</taxon>
        <taxon>Bacillales</taxon>
        <taxon>Alicyclobacillaceae</taxon>
        <taxon>Alicyclobacillus</taxon>
    </lineage>
</organism>
<proteinExistence type="predicted"/>
<accession>A0ABY6ZBX9</accession>
<dbReference type="InterPro" id="IPR036264">
    <property type="entry name" value="Bact_exopeptidase_dim_dom"/>
</dbReference>
<dbReference type="SUPFAM" id="SSF53187">
    <property type="entry name" value="Zn-dependent exopeptidases"/>
    <property type="match status" value="1"/>
</dbReference>
<reference evidence="1" key="1">
    <citation type="submission" date="2022-08" db="EMBL/GenBank/DDBJ databases">
        <title>Alicyclobacillus fastidiosus DSM 17978, complete genome.</title>
        <authorList>
            <person name="Wang Q."/>
            <person name="Cai R."/>
            <person name="Wang Z."/>
        </authorList>
    </citation>
    <scope>NUCLEOTIDE SEQUENCE</scope>
    <source>
        <strain evidence="1">DSM 17978</strain>
    </source>
</reference>
<dbReference type="Proteomes" id="UP001164761">
    <property type="component" value="Chromosome"/>
</dbReference>
<keyword evidence="2" id="KW-1185">Reference proteome</keyword>
<dbReference type="RefSeq" id="WP_268003936.1">
    <property type="nucleotide sequence ID" value="NZ_CP104067.1"/>
</dbReference>
<dbReference type="SUPFAM" id="SSF55031">
    <property type="entry name" value="Bacterial exopeptidase dimerisation domain"/>
    <property type="match status" value="1"/>
</dbReference>
<dbReference type="Gene3D" id="3.40.630.10">
    <property type="entry name" value="Zn peptidases"/>
    <property type="match status" value="1"/>
</dbReference>